<dbReference type="GO" id="GO:0008146">
    <property type="term" value="F:sulfotransferase activity"/>
    <property type="evidence" value="ECO:0007669"/>
    <property type="project" value="InterPro"/>
</dbReference>
<feature type="domain" description="Rotatin N-terminal" evidence="2">
    <location>
        <begin position="17"/>
        <end position="113"/>
    </location>
</feature>
<dbReference type="InterPro" id="IPR027417">
    <property type="entry name" value="P-loop_NTPase"/>
</dbReference>
<organism evidence="3 4">
    <name type="scientific">Penaeus vannamei</name>
    <name type="common">Whiteleg shrimp</name>
    <name type="synonym">Litopenaeus vannamei</name>
    <dbReference type="NCBI Taxonomy" id="6689"/>
    <lineage>
        <taxon>Eukaryota</taxon>
        <taxon>Metazoa</taxon>
        <taxon>Ecdysozoa</taxon>
        <taxon>Arthropoda</taxon>
        <taxon>Crustacea</taxon>
        <taxon>Multicrustacea</taxon>
        <taxon>Malacostraca</taxon>
        <taxon>Eumalacostraca</taxon>
        <taxon>Eucarida</taxon>
        <taxon>Decapoda</taxon>
        <taxon>Dendrobranchiata</taxon>
        <taxon>Penaeoidea</taxon>
        <taxon>Penaeidae</taxon>
        <taxon>Penaeus</taxon>
    </lineage>
</organism>
<dbReference type="GO" id="GO:0036064">
    <property type="term" value="C:ciliary basal body"/>
    <property type="evidence" value="ECO:0007669"/>
    <property type="project" value="InterPro"/>
</dbReference>
<protein>
    <recommendedName>
        <fullName evidence="5">Rotatin</fullName>
    </recommendedName>
</protein>
<dbReference type="Pfam" id="PF14726">
    <property type="entry name" value="RTTN_N"/>
    <property type="match status" value="1"/>
</dbReference>
<reference evidence="3 4" key="2">
    <citation type="submission" date="2019-01" db="EMBL/GenBank/DDBJ databases">
        <title>The decoding of complex shrimp genome reveals the adaptation for benthos swimmer, frequently molting mechanism and breeding impact on genome.</title>
        <authorList>
            <person name="Sun Y."/>
            <person name="Gao Y."/>
            <person name="Yu Y."/>
        </authorList>
    </citation>
    <scope>NUCLEOTIDE SEQUENCE [LARGE SCALE GENOMIC DNA]</scope>
    <source>
        <tissue evidence="3">Muscle</tissue>
    </source>
</reference>
<reference evidence="3 4" key="1">
    <citation type="submission" date="2018-04" db="EMBL/GenBank/DDBJ databases">
        <authorList>
            <person name="Zhang X."/>
            <person name="Yuan J."/>
            <person name="Li F."/>
            <person name="Xiang J."/>
        </authorList>
    </citation>
    <scope>NUCLEOTIDE SEQUENCE [LARGE SCALE GENOMIC DNA]</scope>
    <source>
        <tissue evidence="3">Muscle</tissue>
    </source>
</reference>
<gene>
    <name evidence="3" type="ORF">C7M84_001817</name>
</gene>
<feature type="domain" description="Sulfotransferase" evidence="1">
    <location>
        <begin position="2177"/>
        <end position="2396"/>
    </location>
</feature>
<dbReference type="GO" id="GO:0010457">
    <property type="term" value="P:centriole-centriole cohesion"/>
    <property type="evidence" value="ECO:0007669"/>
    <property type="project" value="TreeGrafter"/>
</dbReference>
<dbReference type="SUPFAM" id="SSF48371">
    <property type="entry name" value="ARM repeat"/>
    <property type="match status" value="2"/>
</dbReference>
<dbReference type="OrthoDB" id="6343032at2759"/>
<keyword evidence="4" id="KW-1185">Reference proteome</keyword>
<sequence length="2412" mass="269201">MADVKDYIKKLVHPIAEIRERALNSLLQKVNFQLVASKGLSEHADFLPNLLKLLDLGPHTLRKGVIDLLRFVLTEETARHRFQSLGGIQYLSSLKMVAPLDIVPVISELIQKLQPCYIEEKSEDHIKQFPFRVPRATQVRFASANVAETSTSKDSSFASIIINNNQYIDQAEGNDNVDNSCLCENSEHELPQVTYKSPITFTTFPWQALTSSDRRVLDSTTQSLLSHHEAVVVAALHFLDTVVLKDFPPEVFLQRPAVVQAVYGCVEEEGENAWRVQGPACASLLTLTELLNMRVSHFMDPHLSPRSQQNMTPTSSGMATPCTDMTRGSCCSSLGDHSENIGKGDINIRHKGDGQDWSGSLDSIVHLSSTTVHEADDGDEFILLGMHQIPVTSHCVHIMNVICPLLVSPRPAIQTASLRLLLSCLKLLEHCLEPESLWQSDSDEHDILEAVGGIRRVIRSIAHLLIATFEWRNNARLSTDLEKYVTDTNCLGLLLSNIFKIFVPLEASCQVIDHDVAKSLVSVLCDGGFYIEYSKHHAYLLSHLSKAEPTLAKQVKSITFAAQGLCATSDFLRTSTSHLAQFLELAERSLPVASIHQSTVFVEKLVRGLAKQIALGNVDAEQLTRMRQLLLQVLSYPDDVLRSAGFNCVLKLVEGSIGISQVGDTSLSRSARISILLSPSVIRFLLFSGLVDENDEVVQVTKAILLALFRGKLLMSQTVWGSAVECWRECLLDMQILADADTNLGRAVANLPADIYGHNRTEENFKILKFHLQCLYSKDREIRVQALSHVVHRLAAEITVFVPDPREFHLMTHQDLLINSQPIHLLLKGRISTETGRLAKVVELVMSAGESEVRRAAWSQLAFFLEDPALHQPFLQLCSIQYIVMNFVGMLKYEEALDLTVECIPGAVDVLRLLATHSQDIRQTLARNEELLLCLVRAAHIYYAEERIRGQASCLMALLLFDEIIQLDNIQNRKENEKIIGGKDFIMVPELLPTRLHLPFLCSTYPWHEEQGFCEEVRTLYQVLQEEDWEVMNLLKSVWASVCAGGLENLDGEPGQSANFSDNLQLTTSNVVMLRSSVLKLVISKHLQNTENATSHHEVKKNVNALSFSLLQNRLLWSDTPDCLSTHDWSQSLNRFITGRPNSTVDEQLLTHVLNATSMALMIGGSSQENGNSKFPLLVKLLMNELVNQESALHQTLRVTGAANWVASDPNPRALLSVRLFRTITNLVRQTLKYISGNPSLQDTDEEFSFDKLVESVTTALLPVLKSNDELQNYNLAVLGCTVECVAHVTNTGWPGEEIACQLARGLIRLISTFHVGRGRAHNSYMGRMVTLSSSLALIHLLSHPSGSLTQDIGSWSVEEQGDWSWLVSLWVYRDPVVTSTGLTVATALTIQPQGSKLLHESLTQVSGGVWGAALSYLLASGRSCLVRTLAAQLLINLTEEEPTANSPWRFPVVSDTLTGGSVEGVPALMVLLKHCNFFSVMYLSMAKLWIYQEQPIGNTHDTPNAAWDLSLSRLSSFCAPVSTDDLGASQSEVGSEDYNHNTPSLVSLQLYETLLRLLNNILLLRPSQVILELTSHGIISLVVKQLRYVVSLIQTSEVHLKVVETAMIFLCTVLKYDPTQVLPLARDTSLGHLTLVVLSSGLENTSICMVCLEVLTSLVWAGDWGAAHILEWISVSPVHTLQPVVASLHSTAPLGLQAAAASFVSSLLASVYSSDVTAHHDQEATLANILDVPVRLLNDQDVSPGWELCRHLIQLVCDENEIKDTASNTTTKLKGSHNPEHQHLLLECLKLLLLASEGAREAAHHLRLSFIPFLMRPLSQLTNKIQDINIHITTQLMNKKEIKEDAFLAIQYLEVANNWVKGRGRWIETVGEVLVPLLHQLWTPALRTPPLLTAMLTFMVTASAHHQACLFLTRTSGLPGVALSATRTSRPLLACVTTLVCQQLARLPNYTRGSHIGFKDLPKERFIQSISLLTNCARLQECTLIMNKCDLVSALMKWLDSKQALEDGMTVTGSIVKLMVVLTTHQEVQMSVCKTYGWVGTLRDLILQPSLRIEALLIAANLSRNHLCAQALLSSGNYCHHHLKARIYGASTAISHRDVNRTTHTPLRKTASIQLRRMSSDFPYAIEPLEEKENDAIKKDFTGYLSGAVRVQPRGYFFQGIYRHYAHQYFNLPLKPTDVFVASYPKSGTTWTQELVWLLMHNLDYEGAKESLDDRFPFVEADHVLDPEVFQRPEIKAKLKAVPKPGDRLAQVLKLEEPRCIKTHMPFSLLPPKILDTCKVIYVARDPRDVVVSYYHHHRMWITHGFQGDFKAFFDYFLKEQVMWSPFWEHLREAWERRSHSNLLILTYDQLKEDLPAVIRKVAGFLGKEVSQEETNKLANHLHFDSMKNNPAVNAVADASTGLLDLKEGGF</sequence>
<proteinExistence type="predicted"/>
<dbReference type="InterPro" id="IPR030791">
    <property type="entry name" value="Rotatin"/>
</dbReference>
<evidence type="ECO:0000313" key="4">
    <source>
        <dbReference type="Proteomes" id="UP000283509"/>
    </source>
</evidence>
<evidence type="ECO:0008006" key="5">
    <source>
        <dbReference type="Google" id="ProtNLM"/>
    </source>
</evidence>
<dbReference type="InterPro" id="IPR016024">
    <property type="entry name" value="ARM-type_fold"/>
</dbReference>
<dbReference type="InterPro" id="IPR029249">
    <property type="entry name" value="Rotatin_N"/>
</dbReference>
<dbReference type="Proteomes" id="UP000283509">
    <property type="component" value="Unassembled WGS sequence"/>
</dbReference>
<name>A0A3R7QHX3_PENVA</name>
<dbReference type="SUPFAM" id="SSF52540">
    <property type="entry name" value="P-loop containing nucleoside triphosphate hydrolases"/>
    <property type="match status" value="1"/>
</dbReference>
<evidence type="ECO:0000313" key="3">
    <source>
        <dbReference type="EMBL" id="ROT79469.1"/>
    </source>
</evidence>
<accession>A0A3R7QHX3</accession>
<dbReference type="GO" id="GO:0032053">
    <property type="term" value="P:ciliary basal body organization"/>
    <property type="evidence" value="ECO:0007669"/>
    <property type="project" value="TreeGrafter"/>
</dbReference>
<evidence type="ECO:0000259" key="1">
    <source>
        <dbReference type="Pfam" id="PF00685"/>
    </source>
</evidence>
<dbReference type="PANTHER" id="PTHR31691:SF1">
    <property type="entry name" value="ROTATIN"/>
    <property type="match status" value="1"/>
</dbReference>
<comment type="caution">
    <text evidence="3">The sequence shown here is derived from an EMBL/GenBank/DDBJ whole genome shotgun (WGS) entry which is preliminary data.</text>
</comment>
<dbReference type="PANTHER" id="PTHR31691">
    <property type="entry name" value="ROTATIN"/>
    <property type="match status" value="1"/>
</dbReference>
<dbReference type="GO" id="GO:0005814">
    <property type="term" value="C:centriole"/>
    <property type="evidence" value="ECO:0007669"/>
    <property type="project" value="TreeGrafter"/>
</dbReference>
<dbReference type="Gene3D" id="3.40.50.300">
    <property type="entry name" value="P-loop containing nucleotide triphosphate hydrolases"/>
    <property type="match status" value="1"/>
</dbReference>
<dbReference type="InterPro" id="IPR000863">
    <property type="entry name" value="Sulfotransferase_dom"/>
</dbReference>
<evidence type="ECO:0000259" key="2">
    <source>
        <dbReference type="Pfam" id="PF14726"/>
    </source>
</evidence>
<dbReference type="EMBL" id="QCYY01001240">
    <property type="protein sequence ID" value="ROT79469.1"/>
    <property type="molecule type" value="Genomic_DNA"/>
</dbReference>
<dbReference type="GO" id="GO:0005813">
    <property type="term" value="C:centrosome"/>
    <property type="evidence" value="ECO:0007669"/>
    <property type="project" value="InterPro"/>
</dbReference>
<feature type="non-terminal residue" evidence="3">
    <location>
        <position position="2412"/>
    </location>
</feature>
<dbReference type="GO" id="GO:0007099">
    <property type="term" value="P:centriole replication"/>
    <property type="evidence" value="ECO:0007669"/>
    <property type="project" value="TreeGrafter"/>
</dbReference>
<dbReference type="Pfam" id="PF00685">
    <property type="entry name" value="Sulfotransfer_1"/>
    <property type="match status" value="1"/>
</dbReference>